<gene>
    <name evidence="4" type="ORF">D623_10008369</name>
</gene>
<keyword evidence="1" id="KW-0175">Coiled coil</keyword>
<feature type="transmembrane region" description="Helical" evidence="3">
    <location>
        <begin position="27"/>
        <end position="49"/>
    </location>
</feature>
<evidence type="ECO:0000256" key="3">
    <source>
        <dbReference type="SAM" id="Phobius"/>
    </source>
</evidence>
<keyword evidence="3" id="KW-0472">Membrane</keyword>
<sequence>MGLAMEHGGSYARAGGSSRGCWYYLRYFFLFVSLIQFLIILGLVLFMVYGNVHESTESNLQATKLRAESLHNQLQVLAASHANLTKELNITIRAKDNMLQMLLVARRDLDRINASLRQCLADQTTYINNEHFMAAIILSENQCQEQLKETNKSCNALRLMLTEKTKTLEVELTKEKAVCARDKEGLGLSKRVVEEQLAECGKAREQQRQELQLAQSHLQQVQSFCLPLDKDKLAVDLRNLWRDSIIPRTLDALGYSPYHTIGSELVSVRRICDHLPNLMSTKVEELAQSLRSGIQRVAQENADLQRQKLEAEQALRASQEAKEKVAKEAQAREAKLQAECARQTQLALEEKAALRKERDNQAKELEEKKREAEQLKIQLAVSNSTLDTCIKAKSLPPMSMPRPVGRAPNPQPIDPASLEKFKKRILESQWPPASNAVASRGDARKDSSLLWEHFHAVIAKLAGSGAKQSRDTGKSHCVQETGNG</sequence>
<feature type="coiled-coil region" evidence="1">
    <location>
        <begin position="287"/>
        <end position="385"/>
    </location>
</feature>
<feature type="region of interest" description="Disordered" evidence="2">
    <location>
        <begin position="393"/>
        <end position="412"/>
    </location>
</feature>
<evidence type="ECO:0000313" key="4">
    <source>
        <dbReference type="EMBL" id="EPQ01729.1"/>
    </source>
</evidence>
<reference evidence="4 5" key="1">
    <citation type="journal article" date="2013" name="Nat. Commun.">
        <title>Genome analysis reveals insights into physiology and longevity of the Brandt's bat Myotis brandtii.</title>
        <authorList>
            <person name="Seim I."/>
            <person name="Fang X."/>
            <person name="Xiong Z."/>
            <person name="Lobanov A.V."/>
            <person name="Huang Z."/>
            <person name="Ma S."/>
            <person name="Feng Y."/>
            <person name="Turanov A.A."/>
            <person name="Zhu Y."/>
            <person name="Lenz T.L."/>
            <person name="Gerashchenko M.V."/>
            <person name="Fan D."/>
            <person name="Hee Yim S."/>
            <person name="Yao X."/>
            <person name="Jordan D."/>
            <person name="Xiong Y."/>
            <person name="Ma Y."/>
            <person name="Lyapunov A.N."/>
            <person name="Chen G."/>
            <person name="Kulakova O.I."/>
            <person name="Sun Y."/>
            <person name="Lee S.G."/>
            <person name="Bronson R.T."/>
            <person name="Moskalev A.A."/>
            <person name="Sunyaev S.R."/>
            <person name="Zhang G."/>
            <person name="Krogh A."/>
            <person name="Wang J."/>
            <person name="Gladyshev V.N."/>
        </authorList>
    </citation>
    <scope>NUCLEOTIDE SEQUENCE [LARGE SCALE GENOMIC DNA]</scope>
</reference>
<dbReference type="EMBL" id="KE161093">
    <property type="protein sequence ID" value="EPQ01729.1"/>
    <property type="molecule type" value="Genomic_DNA"/>
</dbReference>
<dbReference type="PANTHER" id="PTHR21687:SF5">
    <property type="entry name" value="PLASMALEMMA VESICLE-ASSOCIATED PROTEIN"/>
    <property type="match status" value="1"/>
</dbReference>
<dbReference type="eggNOG" id="ENOG502S1PR">
    <property type="taxonomic scope" value="Eukaryota"/>
</dbReference>
<dbReference type="Pfam" id="PF06637">
    <property type="entry name" value="PV-1"/>
    <property type="match status" value="1"/>
</dbReference>
<dbReference type="Proteomes" id="UP000052978">
    <property type="component" value="Unassembled WGS sequence"/>
</dbReference>
<feature type="region of interest" description="Disordered" evidence="2">
    <location>
        <begin position="462"/>
        <end position="484"/>
    </location>
</feature>
<dbReference type="GO" id="GO:0002693">
    <property type="term" value="P:positive regulation of cellular extravasation"/>
    <property type="evidence" value="ECO:0007669"/>
    <property type="project" value="TreeGrafter"/>
</dbReference>
<keyword evidence="3" id="KW-0812">Transmembrane</keyword>
<dbReference type="PANTHER" id="PTHR21687">
    <property type="entry name" value="PLASMALEMMA VESICLE-ASSOCIATED PROTEIN"/>
    <property type="match status" value="1"/>
</dbReference>
<dbReference type="AlphaFoldDB" id="S7MC13"/>
<protein>
    <submittedName>
        <fullName evidence="4">Plasmalemma vesicle-associated protein</fullName>
    </submittedName>
</protein>
<organism evidence="4 5">
    <name type="scientific">Myotis brandtii</name>
    <name type="common">Brandt's bat</name>
    <dbReference type="NCBI Taxonomy" id="109478"/>
    <lineage>
        <taxon>Eukaryota</taxon>
        <taxon>Metazoa</taxon>
        <taxon>Chordata</taxon>
        <taxon>Craniata</taxon>
        <taxon>Vertebrata</taxon>
        <taxon>Euteleostomi</taxon>
        <taxon>Mammalia</taxon>
        <taxon>Eutheria</taxon>
        <taxon>Laurasiatheria</taxon>
        <taxon>Chiroptera</taxon>
        <taxon>Yangochiroptera</taxon>
        <taxon>Vespertilionidae</taxon>
        <taxon>Myotis</taxon>
    </lineage>
</organism>
<evidence type="ECO:0000313" key="5">
    <source>
        <dbReference type="Proteomes" id="UP000052978"/>
    </source>
</evidence>
<keyword evidence="5" id="KW-1185">Reference proteome</keyword>
<dbReference type="InterPro" id="IPR009538">
    <property type="entry name" value="PV-1"/>
</dbReference>
<proteinExistence type="predicted"/>
<dbReference type="GO" id="GO:0043114">
    <property type="term" value="P:regulation of vascular permeability"/>
    <property type="evidence" value="ECO:0007669"/>
    <property type="project" value="TreeGrafter"/>
</dbReference>
<feature type="coiled-coil region" evidence="1">
    <location>
        <begin position="53"/>
        <end position="87"/>
    </location>
</feature>
<evidence type="ECO:0000256" key="1">
    <source>
        <dbReference type="SAM" id="Coils"/>
    </source>
</evidence>
<accession>S7MC13</accession>
<evidence type="ECO:0000256" key="2">
    <source>
        <dbReference type="SAM" id="MobiDB-lite"/>
    </source>
</evidence>
<name>S7MC13_MYOBR</name>
<keyword evidence="3" id="KW-1133">Transmembrane helix</keyword>